<evidence type="ECO:0000313" key="1">
    <source>
        <dbReference type="EMBL" id="WFD48112.1"/>
    </source>
</evidence>
<organism evidence="1 2">
    <name type="scientific">Malassezia furfur</name>
    <name type="common">Pityriasis versicolor infection agent</name>
    <name type="synonym">Pityrosporum furfur</name>
    <dbReference type="NCBI Taxonomy" id="55194"/>
    <lineage>
        <taxon>Eukaryota</taxon>
        <taxon>Fungi</taxon>
        <taxon>Dikarya</taxon>
        <taxon>Basidiomycota</taxon>
        <taxon>Ustilaginomycotina</taxon>
        <taxon>Malasseziomycetes</taxon>
        <taxon>Malasseziales</taxon>
        <taxon>Malasseziaceae</taxon>
        <taxon>Malassezia</taxon>
    </lineage>
</organism>
<gene>
    <name evidence="1" type="ORF">GLX27_002780</name>
</gene>
<keyword evidence="2" id="KW-1185">Reference proteome</keyword>
<dbReference type="EMBL" id="CP046236">
    <property type="protein sequence ID" value="WFD48112.1"/>
    <property type="molecule type" value="Genomic_DNA"/>
</dbReference>
<accession>A0ABY8ERB8</accession>
<reference evidence="1 2" key="1">
    <citation type="journal article" date="2020" name="Elife">
        <title>Loss of centromere function drives karyotype evolution in closely related Malassezia species.</title>
        <authorList>
            <person name="Sankaranarayanan S.R."/>
            <person name="Ianiri G."/>
            <person name="Coelho M.A."/>
            <person name="Reza M.H."/>
            <person name="Thimmappa B.C."/>
            <person name="Ganguly P."/>
            <person name="Vadnala R.N."/>
            <person name="Sun S."/>
            <person name="Siddharthan R."/>
            <person name="Tellgren-Roth C."/>
            <person name="Dawson T.L."/>
            <person name="Heitman J."/>
            <person name="Sanyal K."/>
        </authorList>
    </citation>
    <scope>NUCLEOTIDE SEQUENCE [LARGE SCALE GENOMIC DNA]</scope>
    <source>
        <strain evidence="1">CBS14141</strain>
    </source>
</reference>
<dbReference type="NCBIfam" id="TIGR00756">
    <property type="entry name" value="PPR"/>
    <property type="match status" value="1"/>
</dbReference>
<name>A0ABY8ERB8_MALFU</name>
<dbReference type="Proteomes" id="UP000818624">
    <property type="component" value="Chromosome 3"/>
</dbReference>
<evidence type="ECO:0000313" key="2">
    <source>
        <dbReference type="Proteomes" id="UP000818624"/>
    </source>
</evidence>
<sequence length="541" mass="60858">MLWALRRPRLRALPPARRTAVPLRAVQAVVQHTTELLRDTSMPVQRGMAVPVAPLPHSRAAPAIRDRRDEQARLVRALRTKIRTEPSMCASNLMDWYVERVKESRTRLAYGSADSAKALLLLMRYARRRRDVYTLRRLRTSVAAWTQQHREQASLRSDDVSTHEPPLLTRLDNTLFGLAAEQDNWSVMHRLVSSRTSEHWTPFMCRAMLRTKGALQMVTGESPSTDAAHTLDDDEQHARSALWARFLDEFGVQIRHAQAVLPKDTARVFTPLPTWIVAALLDLYSRSQRAHQALALANVYLTSLPIESEQTPRVLRDGPSRLLTNPHAPIPGPTLLNTLMSAFLRAGEPHHAAQIFEKMTRVPLLVPVPQPAPLLPLDTRFVLEPDVRSVLLAMDTVAATVPSSRGEAMLALLQTVERTWGVLSPDAARRAPLLLDARPFTKLLHFARHARDARLVRRVLRFQHGALRREQRWRTQHGTPAAARSAHIPNEYALLKRWEAELGKLRAHNYLGAAHAQALASLASFVTAQRRVSSSRAASPT</sequence>
<dbReference type="InterPro" id="IPR002885">
    <property type="entry name" value="PPR_rpt"/>
</dbReference>
<protein>
    <submittedName>
        <fullName evidence="1">Uncharacterized protein</fullName>
    </submittedName>
</protein>
<proteinExistence type="predicted"/>